<dbReference type="PROSITE" id="PS00501">
    <property type="entry name" value="SPASE_I_1"/>
    <property type="match status" value="1"/>
</dbReference>
<organism evidence="3 4">
    <name type="scientific">Soonwooa buanensis</name>
    <dbReference type="NCBI Taxonomy" id="619805"/>
    <lineage>
        <taxon>Bacteria</taxon>
        <taxon>Pseudomonadati</taxon>
        <taxon>Bacteroidota</taxon>
        <taxon>Flavobacteriia</taxon>
        <taxon>Flavobacteriales</taxon>
        <taxon>Weeksellaceae</taxon>
        <taxon>Chryseobacterium group</taxon>
        <taxon>Soonwooa</taxon>
    </lineage>
</organism>
<dbReference type="InterPro" id="IPR036286">
    <property type="entry name" value="LexA/Signal_pep-like_sf"/>
</dbReference>
<evidence type="ECO:0000256" key="1">
    <source>
        <dbReference type="ARBA" id="ARBA00022670"/>
    </source>
</evidence>
<gene>
    <name evidence="3" type="ORF">SAMN05660477_03101</name>
</gene>
<sequence>MKKNTNFFERISQIIDYYGINSVNEFAREWLGYSSAEKINRLKKENTSPSFDILNDISNKFVEIDNKWLVTGEGEMIPRKNGIINESQMISSQNYKNQAPKIITVNAHNVDNIVLVPQKLQAGYLQGYNDPNFIQELPTFRLPGLNNGIFRMFEIEGNSMFPTLPNKSYVVGQFVENWITGIKDNQIYAIISNDIEDGLVKRCINRIKKYNNLICKSDNRRNFPTQNIEPSTIKEVWEIKLHLNFQLPDPADVYDRMNDLEADLQELKQYLAK</sequence>
<dbReference type="SUPFAM" id="SSF51306">
    <property type="entry name" value="LexA/Signal peptidase"/>
    <property type="match status" value="1"/>
</dbReference>
<proteinExistence type="predicted"/>
<dbReference type="InterPro" id="IPR010982">
    <property type="entry name" value="Lambda_DNA-bd_dom_sf"/>
</dbReference>
<evidence type="ECO:0000313" key="3">
    <source>
        <dbReference type="EMBL" id="SKC11388.1"/>
    </source>
</evidence>
<evidence type="ECO:0000313" key="4">
    <source>
        <dbReference type="Proteomes" id="UP000191112"/>
    </source>
</evidence>
<protein>
    <submittedName>
        <fullName evidence="3">Phage repressor protein C, contains Cro/C1-type HTH and peptisase s24 domains</fullName>
    </submittedName>
</protein>
<dbReference type="GO" id="GO:0003677">
    <property type="term" value="F:DNA binding"/>
    <property type="evidence" value="ECO:0007669"/>
    <property type="project" value="InterPro"/>
</dbReference>
<dbReference type="Proteomes" id="UP000191112">
    <property type="component" value="Unassembled WGS sequence"/>
</dbReference>
<dbReference type="OrthoDB" id="3831186at2"/>
<name>A0A1T5GSQ5_9FLAO</name>
<dbReference type="GO" id="GO:0016020">
    <property type="term" value="C:membrane"/>
    <property type="evidence" value="ECO:0007669"/>
    <property type="project" value="InterPro"/>
</dbReference>
<dbReference type="InterPro" id="IPR019756">
    <property type="entry name" value="Pept_S26A_signal_pept_1_Ser-AS"/>
</dbReference>
<dbReference type="STRING" id="619805.SAMN05660477_03101"/>
<dbReference type="Gene3D" id="1.10.260.40">
    <property type="entry name" value="lambda repressor-like DNA-binding domains"/>
    <property type="match status" value="1"/>
</dbReference>
<accession>A0A1T5GSQ5</accession>
<dbReference type="GO" id="GO:0006508">
    <property type="term" value="P:proteolysis"/>
    <property type="evidence" value="ECO:0007669"/>
    <property type="project" value="UniProtKB-KW"/>
</dbReference>
<reference evidence="3 4" key="1">
    <citation type="submission" date="2017-02" db="EMBL/GenBank/DDBJ databases">
        <authorList>
            <person name="Peterson S.W."/>
        </authorList>
    </citation>
    <scope>NUCLEOTIDE SEQUENCE [LARGE SCALE GENOMIC DNA]</scope>
    <source>
        <strain evidence="3 4">DSM 22323</strain>
    </source>
</reference>
<dbReference type="GO" id="GO:0004252">
    <property type="term" value="F:serine-type endopeptidase activity"/>
    <property type="evidence" value="ECO:0007669"/>
    <property type="project" value="InterPro"/>
</dbReference>
<keyword evidence="2" id="KW-0378">Hydrolase</keyword>
<keyword evidence="1" id="KW-0645">Protease</keyword>
<evidence type="ECO:0000256" key="2">
    <source>
        <dbReference type="ARBA" id="ARBA00022801"/>
    </source>
</evidence>
<dbReference type="EMBL" id="FUYZ01000018">
    <property type="protein sequence ID" value="SKC11388.1"/>
    <property type="molecule type" value="Genomic_DNA"/>
</dbReference>
<keyword evidence="4" id="KW-1185">Reference proteome</keyword>
<dbReference type="CDD" id="cd06462">
    <property type="entry name" value="Peptidase_S24_S26"/>
    <property type="match status" value="1"/>
</dbReference>
<dbReference type="RefSeq" id="WP_144038408.1">
    <property type="nucleotide sequence ID" value="NZ_FUYZ01000018.1"/>
</dbReference>
<dbReference type="AlphaFoldDB" id="A0A1T5GSQ5"/>